<evidence type="ECO:0000313" key="6">
    <source>
        <dbReference type="EMBL" id="KAK7235623.1"/>
    </source>
</evidence>
<evidence type="ECO:0000256" key="1">
    <source>
        <dbReference type="ARBA" id="ARBA00004141"/>
    </source>
</evidence>
<accession>A0ABR1FQD6</accession>
<evidence type="ECO:0000256" key="3">
    <source>
        <dbReference type="ARBA" id="ARBA00022989"/>
    </source>
</evidence>
<organism evidence="6 7">
    <name type="scientific">Aureococcus anophagefferens</name>
    <name type="common">Harmful bloom alga</name>
    <dbReference type="NCBI Taxonomy" id="44056"/>
    <lineage>
        <taxon>Eukaryota</taxon>
        <taxon>Sar</taxon>
        <taxon>Stramenopiles</taxon>
        <taxon>Ochrophyta</taxon>
        <taxon>Pelagophyceae</taxon>
        <taxon>Pelagomonadales</taxon>
        <taxon>Pelagomonadaceae</taxon>
        <taxon>Aureococcus</taxon>
    </lineage>
</organism>
<keyword evidence="7" id="KW-1185">Reference proteome</keyword>
<evidence type="ECO:0000256" key="4">
    <source>
        <dbReference type="ARBA" id="ARBA00023136"/>
    </source>
</evidence>
<sequence>MKKHDPLLICLEIAALQCLYYALLGAYFICCHLLYGLPLSMDRFFSTGQKFDFETTELELPHWTWWLCRSRCVVMIVLGEYALATRRQDIPSPGGGGC</sequence>
<evidence type="ECO:0000256" key="5">
    <source>
        <dbReference type="SAM" id="Phobius"/>
    </source>
</evidence>
<dbReference type="Proteomes" id="UP001363151">
    <property type="component" value="Unassembled WGS sequence"/>
</dbReference>
<dbReference type="EMBL" id="JBBJCI010000291">
    <property type="protein sequence ID" value="KAK7235623.1"/>
    <property type="molecule type" value="Genomic_DNA"/>
</dbReference>
<evidence type="ECO:0000313" key="7">
    <source>
        <dbReference type="Proteomes" id="UP001363151"/>
    </source>
</evidence>
<proteinExistence type="predicted"/>
<comment type="caution">
    <text evidence="6">The sequence shown here is derived from an EMBL/GenBank/DDBJ whole genome shotgun (WGS) entry which is preliminary data.</text>
</comment>
<name>A0ABR1FQD6_AURAN</name>
<feature type="transmembrane region" description="Helical" evidence="5">
    <location>
        <begin position="7"/>
        <end position="35"/>
    </location>
</feature>
<keyword evidence="2 5" id="KW-0812">Transmembrane</keyword>
<keyword evidence="4 5" id="KW-0472">Membrane</keyword>
<evidence type="ECO:0000256" key="2">
    <source>
        <dbReference type="ARBA" id="ARBA00022692"/>
    </source>
</evidence>
<comment type="subcellular location">
    <subcellularLocation>
        <location evidence="1">Membrane</location>
        <topology evidence="1">Multi-pass membrane protein</topology>
    </subcellularLocation>
</comment>
<dbReference type="InterPro" id="IPR019185">
    <property type="entry name" value="Integral_membrane_SYS1-rel"/>
</dbReference>
<keyword evidence="3 5" id="KW-1133">Transmembrane helix</keyword>
<dbReference type="Pfam" id="PF09801">
    <property type="entry name" value="SYS1"/>
    <property type="match status" value="1"/>
</dbReference>
<protein>
    <submittedName>
        <fullName evidence="6">Trans Golgi network membrane protein</fullName>
    </submittedName>
</protein>
<reference evidence="6 7" key="1">
    <citation type="submission" date="2024-03" db="EMBL/GenBank/DDBJ databases">
        <title>Aureococcus anophagefferens CCMP1851 and Kratosvirus quantuckense: Draft genome of a second virus-susceptible host strain in the model system.</title>
        <authorList>
            <person name="Chase E."/>
            <person name="Truchon A.R."/>
            <person name="Schepens W."/>
            <person name="Wilhelm S.W."/>
        </authorList>
    </citation>
    <scope>NUCLEOTIDE SEQUENCE [LARGE SCALE GENOMIC DNA]</scope>
    <source>
        <strain evidence="6 7">CCMP1851</strain>
    </source>
</reference>
<gene>
    <name evidence="6" type="primary">SYS1</name>
    <name evidence="6" type="ORF">SO694_00066038</name>
</gene>